<evidence type="ECO:0000313" key="9">
    <source>
        <dbReference type="Proteomes" id="UP000290289"/>
    </source>
</evidence>
<reference evidence="8 9" key="1">
    <citation type="submission" date="2018-10" db="EMBL/GenBank/DDBJ databases">
        <title>A high-quality apple genome assembly.</title>
        <authorList>
            <person name="Hu J."/>
        </authorList>
    </citation>
    <scope>NUCLEOTIDE SEQUENCE [LARGE SCALE GENOMIC DNA]</scope>
    <source>
        <strain evidence="9">cv. HFTH1</strain>
        <tissue evidence="8">Young leaf</tissue>
    </source>
</reference>
<dbReference type="SUPFAM" id="SSF48264">
    <property type="entry name" value="Cytochrome P450"/>
    <property type="match status" value="1"/>
</dbReference>
<dbReference type="GO" id="GO:0016705">
    <property type="term" value="F:oxidoreductase activity, acting on paired donors, with incorporation or reduction of molecular oxygen"/>
    <property type="evidence" value="ECO:0007669"/>
    <property type="project" value="InterPro"/>
</dbReference>
<comment type="cofactor">
    <cofactor evidence="1">
        <name>heme</name>
        <dbReference type="ChEBI" id="CHEBI:30413"/>
    </cofactor>
</comment>
<dbReference type="InterPro" id="IPR001128">
    <property type="entry name" value="Cyt_P450"/>
</dbReference>
<keyword evidence="4" id="KW-0479">Metal-binding</keyword>
<evidence type="ECO:0000256" key="7">
    <source>
        <dbReference type="ARBA" id="ARBA00023033"/>
    </source>
</evidence>
<dbReference type="EMBL" id="RDQH01000328">
    <property type="protein sequence ID" value="RXI05302.1"/>
    <property type="molecule type" value="Genomic_DNA"/>
</dbReference>
<dbReference type="PANTHER" id="PTHR24296">
    <property type="entry name" value="CYTOCHROME P450"/>
    <property type="match status" value="1"/>
</dbReference>
<dbReference type="Gene3D" id="1.10.630.10">
    <property type="entry name" value="Cytochrome P450"/>
    <property type="match status" value="1"/>
</dbReference>
<dbReference type="GO" id="GO:0005506">
    <property type="term" value="F:iron ion binding"/>
    <property type="evidence" value="ECO:0007669"/>
    <property type="project" value="InterPro"/>
</dbReference>
<protein>
    <recommendedName>
        <fullName evidence="10">Cytochrome P450</fullName>
    </recommendedName>
</protein>
<dbReference type="Pfam" id="PF00067">
    <property type="entry name" value="p450"/>
    <property type="match status" value="1"/>
</dbReference>
<evidence type="ECO:0000256" key="2">
    <source>
        <dbReference type="ARBA" id="ARBA00010617"/>
    </source>
</evidence>
<proteinExistence type="inferred from homology"/>
<dbReference type="InterPro" id="IPR036396">
    <property type="entry name" value="Cyt_P450_sf"/>
</dbReference>
<comment type="caution">
    <text evidence="8">The sequence shown here is derived from an EMBL/GenBank/DDBJ whole genome shotgun (WGS) entry which is preliminary data.</text>
</comment>
<evidence type="ECO:0000256" key="3">
    <source>
        <dbReference type="ARBA" id="ARBA00022617"/>
    </source>
</evidence>
<evidence type="ECO:0000256" key="1">
    <source>
        <dbReference type="ARBA" id="ARBA00001971"/>
    </source>
</evidence>
<accession>A0A498KIA1</accession>
<keyword evidence="6" id="KW-0408">Iron</keyword>
<name>A0A498KIA1_MALDO</name>
<keyword evidence="5" id="KW-0560">Oxidoreductase</keyword>
<evidence type="ECO:0000256" key="5">
    <source>
        <dbReference type="ARBA" id="ARBA00023002"/>
    </source>
</evidence>
<keyword evidence="9" id="KW-1185">Reference proteome</keyword>
<dbReference type="GO" id="GO:0004497">
    <property type="term" value="F:monooxygenase activity"/>
    <property type="evidence" value="ECO:0007669"/>
    <property type="project" value="UniProtKB-KW"/>
</dbReference>
<evidence type="ECO:0000256" key="6">
    <source>
        <dbReference type="ARBA" id="ARBA00023004"/>
    </source>
</evidence>
<dbReference type="AlphaFoldDB" id="A0A498KIA1"/>
<organism evidence="8 9">
    <name type="scientific">Malus domestica</name>
    <name type="common">Apple</name>
    <name type="synonym">Pyrus malus</name>
    <dbReference type="NCBI Taxonomy" id="3750"/>
    <lineage>
        <taxon>Eukaryota</taxon>
        <taxon>Viridiplantae</taxon>
        <taxon>Streptophyta</taxon>
        <taxon>Embryophyta</taxon>
        <taxon>Tracheophyta</taxon>
        <taxon>Spermatophyta</taxon>
        <taxon>Magnoliopsida</taxon>
        <taxon>eudicotyledons</taxon>
        <taxon>Gunneridae</taxon>
        <taxon>Pentapetalae</taxon>
        <taxon>rosids</taxon>
        <taxon>fabids</taxon>
        <taxon>Rosales</taxon>
        <taxon>Rosaceae</taxon>
        <taxon>Amygdaloideae</taxon>
        <taxon>Maleae</taxon>
        <taxon>Malus</taxon>
    </lineage>
</organism>
<comment type="similarity">
    <text evidence="2">Belongs to the cytochrome P450 family.</text>
</comment>
<evidence type="ECO:0000313" key="8">
    <source>
        <dbReference type="EMBL" id="RXI05302.1"/>
    </source>
</evidence>
<gene>
    <name evidence="8" type="ORF">DVH24_006559</name>
</gene>
<dbReference type="GO" id="GO:0020037">
    <property type="term" value="F:heme binding"/>
    <property type="evidence" value="ECO:0007669"/>
    <property type="project" value="InterPro"/>
</dbReference>
<dbReference type="Proteomes" id="UP000290289">
    <property type="component" value="Chromosome 2"/>
</dbReference>
<evidence type="ECO:0008006" key="10">
    <source>
        <dbReference type="Google" id="ProtNLM"/>
    </source>
</evidence>
<keyword evidence="7" id="KW-0503">Monooxygenase</keyword>
<evidence type="ECO:0000256" key="4">
    <source>
        <dbReference type="ARBA" id="ARBA00022723"/>
    </source>
</evidence>
<keyword evidence="3" id="KW-0349">Heme</keyword>
<sequence>MFPSLSMALHQPNPYELLSKVLCRQNGTIRFTGPWFSSLVCVITCDPRNLESLLKAKFSNFLKGPYFQDTIRDLLGDGIFSADRDKCQRQRKMASFEFQLAKFWKLIVDSLFELVHGRLLPVLEDSIKHSAPINLQDVLMRLTFDNVCMIVFGVDPDRLQPGLRKIPFSQAIEEATEGTLMRFVVPMCVNVDALCCPHVCVEGHEVT</sequence>